<organism evidence="1 2">
    <name type="scientific">Spiroplasma alleghenense</name>
    <dbReference type="NCBI Taxonomy" id="216931"/>
    <lineage>
        <taxon>Bacteria</taxon>
        <taxon>Bacillati</taxon>
        <taxon>Mycoplasmatota</taxon>
        <taxon>Mollicutes</taxon>
        <taxon>Entomoplasmatales</taxon>
        <taxon>Spiroplasmataceae</taxon>
        <taxon>Spiroplasma</taxon>
    </lineage>
</organism>
<dbReference type="OrthoDB" id="390650at2"/>
<dbReference type="EMBL" id="CP031376">
    <property type="protein sequence ID" value="AXK51648.1"/>
    <property type="molecule type" value="Genomic_DNA"/>
</dbReference>
<dbReference type="AlphaFoldDB" id="A0A345Z4W9"/>
<reference evidence="1 2" key="1">
    <citation type="submission" date="2018-07" db="EMBL/GenBank/DDBJ databases">
        <title>Complete genome sequence of Spiroplasma alleghenense PLHS-1 (ATCC 51752).</title>
        <authorList>
            <person name="Chou L."/>
            <person name="Lee T.-Y."/>
            <person name="Tsai Y.-M."/>
            <person name="Kuo C.-H."/>
        </authorList>
    </citation>
    <scope>NUCLEOTIDE SEQUENCE [LARGE SCALE GENOMIC DNA]</scope>
    <source>
        <strain evidence="1 2">PLHS-1</strain>
    </source>
</reference>
<dbReference type="Proteomes" id="UP000254792">
    <property type="component" value="Chromosome"/>
</dbReference>
<dbReference type="RefSeq" id="WP_115558539.1">
    <property type="nucleotide sequence ID" value="NZ_CP031376.1"/>
</dbReference>
<evidence type="ECO:0000313" key="2">
    <source>
        <dbReference type="Proteomes" id="UP000254792"/>
    </source>
</evidence>
<accession>A0A345Z4W9</accession>
<gene>
    <name evidence="1" type="ORF">SALLE_v1c09780</name>
</gene>
<dbReference type="KEGG" id="salx:SALLE_v1c09780"/>
<evidence type="ECO:0000313" key="1">
    <source>
        <dbReference type="EMBL" id="AXK51648.1"/>
    </source>
</evidence>
<keyword evidence="2" id="KW-1185">Reference proteome</keyword>
<sequence>MRKILKTLAVISPAIFLSNQVVSCVDERIDINELIEVTELGFVENLSSEEIIKSLVNNNPKAEGMEEAFQFSGNIKSYEAKVGLHPAYLNRYKGFVEISFNSKLAYKTKGESNEIDCIVSKTNKTCELDISILDSTYDPEKDKAIEISESLYDNFDLSQNINEKGDAYNIKAILKEDYEVKPEYNYYFRIKWHIATLIRCNIVFDLD</sequence>
<protein>
    <submittedName>
        <fullName evidence="1">Uncharacterized protein</fullName>
    </submittedName>
</protein>
<proteinExistence type="predicted"/>
<name>A0A345Z4W9_9MOLU</name>